<dbReference type="GO" id="GO:0009279">
    <property type="term" value="C:cell outer membrane"/>
    <property type="evidence" value="ECO:0007669"/>
    <property type="project" value="UniProtKB-SubCell"/>
</dbReference>
<accession>A0A6N8KVQ3</accession>
<dbReference type="InterPro" id="IPR012910">
    <property type="entry name" value="Plug_dom"/>
</dbReference>
<evidence type="ECO:0000256" key="1">
    <source>
        <dbReference type="PROSITE-ProRule" id="PRU01360"/>
    </source>
</evidence>
<dbReference type="NCBIfam" id="TIGR04057">
    <property type="entry name" value="SusC_RagA_signa"/>
    <property type="match status" value="1"/>
</dbReference>
<gene>
    <name evidence="3" type="ORF">GQF63_02060</name>
</gene>
<comment type="caution">
    <text evidence="3">The sequence shown here is derived from an EMBL/GenBank/DDBJ whole genome shotgun (WGS) entry which is preliminary data.</text>
</comment>
<evidence type="ECO:0000313" key="3">
    <source>
        <dbReference type="EMBL" id="MVZ60799.1"/>
    </source>
</evidence>
<name>A0A6N8KVQ3_9SPHI</name>
<evidence type="ECO:0000259" key="2">
    <source>
        <dbReference type="Pfam" id="PF07715"/>
    </source>
</evidence>
<dbReference type="InterPro" id="IPR039426">
    <property type="entry name" value="TonB-dep_rcpt-like"/>
</dbReference>
<dbReference type="NCBIfam" id="TIGR04056">
    <property type="entry name" value="OMP_RagA_SusC"/>
    <property type="match status" value="1"/>
</dbReference>
<comment type="similarity">
    <text evidence="1">Belongs to the TonB-dependent receptor family.</text>
</comment>
<keyword evidence="1" id="KW-0812">Transmembrane</keyword>
<dbReference type="Gene3D" id="2.60.40.1120">
    <property type="entry name" value="Carboxypeptidase-like, regulatory domain"/>
    <property type="match status" value="1"/>
</dbReference>
<dbReference type="Gene3D" id="2.170.130.10">
    <property type="entry name" value="TonB-dependent receptor, plug domain"/>
    <property type="match status" value="1"/>
</dbReference>
<organism evidence="3 4">
    <name type="scientific">Sphingobacterium humi</name>
    <dbReference type="NCBI Taxonomy" id="1796905"/>
    <lineage>
        <taxon>Bacteria</taxon>
        <taxon>Pseudomonadati</taxon>
        <taxon>Bacteroidota</taxon>
        <taxon>Sphingobacteriia</taxon>
        <taxon>Sphingobacteriales</taxon>
        <taxon>Sphingobacteriaceae</taxon>
        <taxon>Sphingobacterium</taxon>
    </lineage>
</organism>
<dbReference type="PROSITE" id="PS52016">
    <property type="entry name" value="TONB_DEPENDENT_REC_3"/>
    <property type="match status" value="1"/>
</dbReference>
<dbReference type="AlphaFoldDB" id="A0A6N8KVQ3"/>
<keyword evidence="1" id="KW-0472">Membrane</keyword>
<evidence type="ECO:0000313" key="4">
    <source>
        <dbReference type="Proteomes" id="UP000435036"/>
    </source>
</evidence>
<proteinExistence type="inferred from homology"/>
<keyword evidence="1" id="KW-0813">Transport</keyword>
<dbReference type="SUPFAM" id="SSF56935">
    <property type="entry name" value="Porins"/>
    <property type="match status" value="1"/>
</dbReference>
<dbReference type="Proteomes" id="UP000435036">
    <property type="component" value="Unassembled WGS sequence"/>
</dbReference>
<reference evidence="3 4" key="1">
    <citation type="submission" date="2019-12" db="EMBL/GenBank/DDBJ databases">
        <authorList>
            <person name="Dong K."/>
        </authorList>
    </citation>
    <scope>NUCLEOTIDE SEQUENCE [LARGE SCALE GENOMIC DNA]</scope>
    <source>
        <strain evidence="3 4">JCM 31225</strain>
    </source>
</reference>
<keyword evidence="1" id="KW-1134">Transmembrane beta strand</keyword>
<keyword evidence="1" id="KW-0998">Cell outer membrane</keyword>
<dbReference type="Pfam" id="PF07715">
    <property type="entry name" value="Plug"/>
    <property type="match status" value="1"/>
</dbReference>
<dbReference type="InterPro" id="IPR023996">
    <property type="entry name" value="TonB-dep_OMP_SusC/RagA"/>
</dbReference>
<keyword evidence="4" id="KW-1185">Reference proteome</keyword>
<comment type="subcellular location">
    <subcellularLocation>
        <location evidence="1">Cell outer membrane</location>
        <topology evidence="1">Multi-pass membrane protein</topology>
    </subcellularLocation>
</comment>
<dbReference type="InterPro" id="IPR008969">
    <property type="entry name" value="CarboxyPept-like_regulatory"/>
</dbReference>
<feature type="domain" description="TonB-dependent receptor plug" evidence="2">
    <location>
        <begin position="226"/>
        <end position="331"/>
    </location>
</feature>
<dbReference type="Pfam" id="PF13715">
    <property type="entry name" value="CarbopepD_reg_2"/>
    <property type="match status" value="1"/>
</dbReference>
<dbReference type="InterPro" id="IPR037066">
    <property type="entry name" value="Plug_dom_sf"/>
</dbReference>
<dbReference type="InterPro" id="IPR023997">
    <property type="entry name" value="TonB-dep_OMP_SusC/RagA_CS"/>
</dbReference>
<dbReference type="FunFam" id="2.170.130.10:FF:000003">
    <property type="entry name" value="SusC/RagA family TonB-linked outer membrane protein"/>
    <property type="match status" value="1"/>
</dbReference>
<sequence length="1123" mass="125548">MQKIRLVLYNPNLRQIMRKSFMLWTFLLTWGIVFASTESYGQKELLKTIKVDFKNITLQAALEELQTKHQIPLAYNNDAQYLKAKVNYAGKNTAKEILNDILSKHNLIIESKHDFVRIIRKPNTRNTRVSVLQQEVTGTVKGAEGQPLAGVTVFEKDKQTNGTTTDLNGKFILSVPQNATLVFQIVGYKTLEAAIGTNKSIEVTMEATEEGIDEVVVVGFGTQKKLSVVGAQSTVEAKRLQVPAANLTNAIAGKVAGVIAVQRTGEPGFDDAGIWIRGISTFSQGLSAPLILVDGTPRSMSNVDPEDIESFTVLKDAAATSVYGVRGANGVVIIKTKSGIAGKPKFSFRYYEGVTQFTKLPEFADGITYMRMSNEALTNRGAAPIYSEDRIAKTASGEDPYLYPNVDWMDALFRDFGQQRRANLNINGGSDLATYYVGASYFDENGLYEQDPNVNYNQQVGYKRYNLTSNLTVRPSIHTKIELGLQGYLANANYPATGNGDIFANAWMVTPVLHPVMYENGTVPDQRAGSLVNPYAHLTQTGYANQWRNQLFSNLRATQEIPFVTKGLSVTGMFSFDVYNYTSMRRTKRPSSYLATGRDENGEMQYEQTFEGDRFLSFGRSSQGTRTIYIEGALNYNRSFGKHTTTGMLLFNKSDELNSQASSLITSLPFRFMGMSGRGTYAYADKYFLEANFGYNGSENFAPENRFGFFPSVGLAWVLSEENFFSNLRETLPLAKLRFSHGKVGSSRILSETGETRFAYISTIANTTGYNFGNDRGNNFGTGYNIGEYGVNVTWETSIKSNLGIDLQTKNNEFSIQFDVFKERREGIFLRRGNVPSYVGLQTAPFGNLGIIDNKGFDGSVTYSKKYDNFGFQVLGNFTLNRNKIVENDQPNPLYPWLDQKGQKLGQRMGLVALGLFETEEEINNGPLHPGLVRPGDIKFQDVNGDGKIDDFDRVPIGYGTIPEFVYGFGFSVNYKSLSLSTLFQGVGNVDVHMNGEGLMPFSVSMSRGNLLSNIEDRWTIDNPRQDAFYPRLSDGSPNGNYQPSTWWVKNGRYLRLKDVQLSYQLPQRWTDKIKLTNANIFFAGYNLLTWTPFKFWDMELGDGRGTRYPNVKSYTLGMNINF</sequence>
<dbReference type="SUPFAM" id="SSF49464">
    <property type="entry name" value="Carboxypeptidase regulatory domain-like"/>
    <property type="match status" value="1"/>
</dbReference>
<protein>
    <submittedName>
        <fullName evidence="3">SusC/RagA family TonB-linked outer membrane protein</fullName>
    </submittedName>
</protein>
<dbReference type="EMBL" id="WSQA01000001">
    <property type="protein sequence ID" value="MVZ60799.1"/>
    <property type="molecule type" value="Genomic_DNA"/>
</dbReference>